<dbReference type="SUPFAM" id="SSF50965">
    <property type="entry name" value="Galactose oxidase, central domain"/>
    <property type="match status" value="1"/>
</dbReference>
<evidence type="ECO:0000313" key="2">
    <source>
        <dbReference type="EMBL" id="GCA64285.1"/>
    </source>
</evidence>
<dbReference type="Proteomes" id="UP000265618">
    <property type="component" value="Unassembled WGS sequence"/>
</dbReference>
<gene>
    <name evidence="2" type="ORF">KIPB_013839</name>
</gene>
<name>A0A391NSR0_9EUKA</name>
<comment type="caution">
    <text evidence="2">The sequence shown here is derived from an EMBL/GenBank/DDBJ whole genome shotgun (WGS) entry which is preliminary data.</text>
</comment>
<dbReference type="EMBL" id="BDIP01006793">
    <property type="protein sequence ID" value="GCA64285.1"/>
    <property type="molecule type" value="Genomic_DNA"/>
</dbReference>
<evidence type="ECO:0000313" key="3">
    <source>
        <dbReference type="Proteomes" id="UP000265618"/>
    </source>
</evidence>
<proteinExistence type="predicted"/>
<accession>A0A391NSR0</accession>
<protein>
    <submittedName>
        <fullName evidence="2">Uncharacterized protein</fullName>
    </submittedName>
</protein>
<sequence length="259" mass="28659">MAVTEEEGGFTGRGRRGRGRRGNQAPVIHKRVLKELHVFNVHTRQWRQIEEGDTPWPPVFPHPVSVLHGDKWYVTGRSIRSHPTWVLDVSKSIETGEARWCECEYPVYVPAGTDTDTLTHCSEGTTLVLSGCRLDTFSEEAGPVCMAVLPEGEDQAEVMLGVGRHTVVMCKESTEHLPRNRYGRILSRTVLTTHCHSAVSDEWVCWGREEGVHTADGCMVGPTTALLVTAGEDRVCKVEMLDIVLEGGDDVVSAGKWGE</sequence>
<feature type="region of interest" description="Disordered" evidence="1">
    <location>
        <begin position="1"/>
        <end position="24"/>
    </location>
</feature>
<organism evidence="2 3">
    <name type="scientific">Kipferlia bialata</name>
    <dbReference type="NCBI Taxonomy" id="797122"/>
    <lineage>
        <taxon>Eukaryota</taxon>
        <taxon>Metamonada</taxon>
        <taxon>Carpediemonas-like organisms</taxon>
        <taxon>Kipferlia</taxon>
    </lineage>
</organism>
<keyword evidence="3" id="KW-1185">Reference proteome</keyword>
<evidence type="ECO:0000256" key="1">
    <source>
        <dbReference type="SAM" id="MobiDB-lite"/>
    </source>
</evidence>
<dbReference type="InterPro" id="IPR011043">
    <property type="entry name" value="Gal_Oxase/kelch_b-propeller"/>
</dbReference>
<reference evidence="2 3" key="1">
    <citation type="journal article" date="2018" name="PLoS ONE">
        <title>The draft genome of Kipferlia bialata reveals reductive genome evolution in fornicate parasites.</title>
        <authorList>
            <person name="Tanifuji G."/>
            <person name="Takabayashi S."/>
            <person name="Kume K."/>
            <person name="Takagi M."/>
            <person name="Nakayama T."/>
            <person name="Kamikawa R."/>
            <person name="Inagaki Y."/>
            <person name="Hashimoto T."/>
        </authorList>
    </citation>
    <scope>NUCLEOTIDE SEQUENCE [LARGE SCALE GENOMIC DNA]</scope>
    <source>
        <strain evidence="2">NY0173</strain>
    </source>
</reference>
<dbReference type="AlphaFoldDB" id="A0A391NSR0"/>